<protein>
    <submittedName>
        <fullName evidence="1">Uncharacterized protein</fullName>
    </submittedName>
</protein>
<dbReference type="EMBL" id="AP007255">
    <property type="protein sequence ID" value="BAE49948.1"/>
    <property type="molecule type" value="Genomic_DNA"/>
</dbReference>
<dbReference type="STRING" id="342108.amb1144"/>
<gene>
    <name evidence="1" type="ordered locus">amb1144</name>
</gene>
<dbReference type="HOGENOM" id="CLU_1956930_0_0_5"/>
<dbReference type="Proteomes" id="UP000007058">
    <property type="component" value="Chromosome"/>
</dbReference>
<organism evidence="1 2">
    <name type="scientific">Paramagnetospirillum magneticum (strain ATCC 700264 / AMB-1)</name>
    <name type="common">Magnetospirillum magneticum</name>
    <dbReference type="NCBI Taxonomy" id="342108"/>
    <lineage>
        <taxon>Bacteria</taxon>
        <taxon>Pseudomonadati</taxon>
        <taxon>Pseudomonadota</taxon>
        <taxon>Alphaproteobacteria</taxon>
        <taxon>Rhodospirillales</taxon>
        <taxon>Magnetospirillaceae</taxon>
        <taxon>Paramagnetospirillum</taxon>
    </lineage>
</organism>
<proteinExistence type="predicted"/>
<evidence type="ECO:0000313" key="2">
    <source>
        <dbReference type="Proteomes" id="UP000007058"/>
    </source>
</evidence>
<dbReference type="AlphaFoldDB" id="Q2W877"/>
<keyword evidence="2" id="KW-1185">Reference proteome</keyword>
<accession>Q2W877</accession>
<dbReference type="RefSeq" id="WP_011383557.1">
    <property type="nucleotide sequence ID" value="NC_007626.1"/>
</dbReference>
<name>Q2W877_PARM1</name>
<evidence type="ECO:0000313" key="1">
    <source>
        <dbReference type="EMBL" id="BAE49948.1"/>
    </source>
</evidence>
<sequence>MAAPAAIFIGKESDLARKAVVSFHEIGIPLAIFSPDEISSIDSADISESVFILNLDDFPEDSLRPIEAIRSCFGCVPGIIAIGTGGSPTKEFDAGADLHLDPRNADELLPSAFMVLRDALLKQGKGDP</sequence>
<reference evidence="1 2" key="1">
    <citation type="journal article" date="2005" name="DNA Res.">
        <title>Complete genome sequence of the facultative anaerobic magnetotactic bacterium Magnetospirillum sp. strain AMB-1.</title>
        <authorList>
            <person name="Matsunaga T."/>
            <person name="Okamura Y."/>
            <person name="Fukuda Y."/>
            <person name="Wahyudi A.T."/>
            <person name="Murase Y."/>
            <person name="Takeyama H."/>
        </authorList>
    </citation>
    <scope>NUCLEOTIDE SEQUENCE [LARGE SCALE GENOMIC DNA]</scope>
    <source>
        <strain evidence="2">ATCC 700264 / AMB-1</strain>
    </source>
</reference>
<dbReference type="KEGG" id="mag:amb1144"/>